<proteinExistence type="inferred from homology"/>
<dbReference type="AlphaFoldDB" id="A0A9D1J2N4"/>
<comment type="caution">
    <text evidence="4">The sequence shown here is derived from an EMBL/GenBank/DDBJ whole genome shotgun (WGS) entry which is preliminary data.</text>
</comment>
<dbReference type="SMART" id="SM00228">
    <property type="entry name" value="PDZ"/>
    <property type="match status" value="1"/>
</dbReference>
<dbReference type="Gene3D" id="2.30.42.10">
    <property type="match status" value="1"/>
</dbReference>
<dbReference type="Pfam" id="PF13180">
    <property type="entry name" value="PDZ_2"/>
    <property type="match status" value="1"/>
</dbReference>
<evidence type="ECO:0000256" key="2">
    <source>
        <dbReference type="SAM" id="Phobius"/>
    </source>
</evidence>
<keyword evidence="1" id="KW-0645">Protease</keyword>
<feature type="active site" evidence="1">
    <location>
        <position position="241"/>
    </location>
</feature>
<evidence type="ECO:0000256" key="1">
    <source>
        <dbReference type="PROSITE-ProRule" id="PRU01122"/>
    </source>
</evidence>
<sequence>MLNKVYLRLKKFMKDYYKTIIFLVICYFVFTFPLPYYIYAGGGTINIDNRVVIDGDKDKSKGSLNFAYVKELEGNVASFILGNIIPGYDIEKQENVELNEDETSEDIMFRNKIYLENANQTAIMLAYQKAGKEVRIKNKHFYIIYVEDKEEDGLRVGDELLKVNGKEIENVEDYTNEIQNHEVGEKIKVTVIRDDKEKDVMATVKEGDDYKVTGVSVSTIYEYDTNPKVELNFKESEGGPSGGLMLTLAIYDKLTKGDLTNGLKIVGTGTISSDGTVGEIGGVKYKLNGAVKAKADLFLVPKGDNYKEALKEKEEHDYDIEIKAIGTFDKAVEYLENLKE</sequence>
<dbReference type="Gene3D" id="3.30.230.10">
    <property type="match status" value="1"/>
</dbReference>
<dbReference type="InterPro" id="IPR008269">
    <property type="entry name" value="Lon_proteolytic"/>
</dbReference>
<dbReference type="InterPro" id="IPR001478">
    <property type="entry name" value="PDZ"/>
</dbReference>
<feature type="transmembrane region" description="Helical" evidence="2">
    <location>
        <begin position="20"/>
        <end position="39"/>
    </location>
</feature>
<feature type="active site" evidence="1">
    <location>
        <position position="286"/>
    </location>
</feature>
<gene>
    <name evidence="4" type="ORF">IAB38_00730</name>
</gene>
<dbReference type="GO" id="GO:0006508">
    <property type="term" value="P:proteolysis"/>
    <property type="evidence" value="ECO:0007669"/>
    <property type="project" value="UniProtKB-KW"/>
</dbReference>
<keyword evidence="1" id="KW-0378">Hydrolase</keyword>
<accession>A0A9D1J2N4</accession>
<reference evidence="4" key="2">
    <citation type="journal article" date="2021" name="PeerJ">
        <title>Extensive microbial diversity within the chicken gut microbiome revealed by metagenomics and culture.</title>
        <authorList>
            <person name="Gilroy R."/>
            <person name="Ravi A."/>
            <person name="Getino M."/>
            <person name="Pursley I."/>
            <person name="Horton D.L."/>
            <person name="Alikhan N.F."/>
            <person name="Baker D."/>
            <person name="Gharbi K."/>
            <person name="Hall N."/>
            <person name="Watson M."/>
            <person name="Adriaenssens E.M."/>
            <person name="Foster-Nyarko E."/>
            <person name="Jarju S."/>
            <person name="Secka A."/>
            <person name="Antonio M."/>
            <person name="Oren A."/>
            <person name="Chaudhuri R.R."/>
            <person name="La Ragione R."/>
            <person name="Hildebrand F."/>
            <person name="Pallen M.J."/>
        </authorList>
    </citation>
    <scope>NUCLEOTIDE SEQUENCE</scope>
    <source>
        <strain evidence="4">CHK184-20233</strain>
    </source>
</reference>
<feature type="domain" description="Lon proteolytic" evidence="3">
    <location>
        <begin position="238"/>
        <end position="338"/>
    </location>
</feature>
<evidence type="ECO:0000259" key="3">
    <source>
        <dbReference type="PROSITE" id="PS51786"/>
    </source>
</evidence>
<dbReference type="InterPro" id="IPR014721">
    <property type="entry name" value="Ribsml_uS5_D2-typ_fold_subgr"/>
</dbReference>
<dbReference type="GO" id="GO:0004176">
    <property type="term" value="F:ATP-dependent peptidase activity"/>
    <property type="evidence" value="ECO:0007669"/>
    <property type="project" value="UniProtKB-UniRule"/>
</dbReference>
<evidence type="ECO:0000313" key="4">
    <source>
        <dbReference type="EMBL" id="HIR58553.1"/>
    </source>
</evidence>
<comment type="similarity">
    <text evidence="1">Belongs to the peptidase S16 family.</text>
</comment>
<dbReference type="EMBL" id="DVHC01000010">
    <property type="protein sequence ID" value="HIR58553.1"/>
    <property type="molecule type" value="Genomic_DNA"/>
</dbReference>
<reference evidence="4" key="1">
    <citation type="submission" date="2020-10" db="EMBL/GenBank/DDBJ databases">
        <authorList>
            <person name="Gilroy R."/>
        </authorList>
    </citation>
    <scope>NUCLEOTIDE SEQUENCE</scope>
    <source>
        <strain evidence="4">CHK184-20233</strain>
    </source>
</reference>
<dbReference type="Pfam" id="PF05362">
    <property type="entry name" value="Lon_C"/>
    <property type="match status" value="1"/>
</dbReference>
<dbReference type="InterPro" id="IPR036034">
    <property type="entry name" value="PDZ_sf"/>
</dbReference>
<dbReference type="EC" id="3.4.21.53" evidence="1"/>
<keyword evidence="2" id="KW-1133">Transmembrane helix</keyword>
<evidence type="ECO:0000313" key="5">
    <source>
        <dbReference type="Proteomes" id="UP000824232"/>
    </source>
</evidence>
<organism evidence="4 5">
    <name type="scientific">Candidatus Onthousia excrementipullorum</name>
    <dbReference type="NCBI Taxonomy" id="2840884"/>
    <lineage>
        <taxon>Bacteria</taxon>
        <taxon>Bacillati</taxon>
        <taxon>Bacillota</taxon>
        <taxon>Bacilli</taxon>
        <taxon>Candidatus Onthousia</taxon>
    </lineage>
</organism>
<dbReference type="GO" id="GO:0004252">
    <property type="term" value="F:serine-type endopeptidase activity"/>
    <property type="evidence" value="ECO:0007669"/>
    <property type="project" value="UniProtKB-UniRule"/>
</dbReference>
<keyword evidence="1" id="KW-0720">Serine protease</keyword>
<keyword evidence="2" id="KW-0812">Transmembrane</keyword>
<dbReference type="SUPFAM" id="SSF50156">
    <property type="entry name" value="PDZ domain-like"/>
    <property type="match status" value="1"/>
</dbReference>
<dbReference type="SUPFAM" id="SSF54211">
    <property type="entry name" value="Ribosomal protein S5 domain 2-like"/>
    <property type="match status" value="1"/>
</dbReference>
<name>A0A9D1J2N4_9FIRM</name>
<dbReference type="PROSITE" id="PS51786">
    <property type="entry name" value="LON_PROTEOLYTIC"/>
    <property type="match status" value="1"/>
</dbReference>
<protein>
    <recommendedName>
        <fullName evidence="1">endopeptidase La</fullName>
        <ecNumber evidence="1">3.4.21.53</ecNumber>
    </recommendedName>
</protein>
<comment type="catalytic activity">
    <reaction evidence="1">
        <text>Hydrolysis of proteins in presence of ATP.</text>
        <dbReference type="EC" id="3.4.21.53"/>
    </reaction>
</comment>
<dbReference type="InterPro" id="IPR020568">
    <property type="entry name" value="Ribosomal_Su5_D2-typ_SF"/>
</dbReference>
<dbReference type="Proteomes" id="UP000824232">
    <property type="component" value="Unassembled WGS sequence"/>
</dbReference>
<keyword evidence="2" id="KW-0472">Membrane</keyword>